<reference evidence="3" key="1">
    <citation type="submission" date="2019-02" db="EMBL/GenBank/DDBJ databases">
        <title>Isolation and identification of novel species under the genus Muribaculum.</title>
        <authorList>
            <person name="Miyake S."/>
            <person name="Ding Y."/>
            <person name="Low A."/>
            <person name="Soh M."/>
            <person name="Seedorf H."/>
        </authorList>
    </citation>
    <scope>NUCLEOTIDE SEQUENCE [LARGE SCALE GENOMIC DNA]</scope>
    <source>
        <strain evidence="3">H5</strain>
    </source>
</reference>
<evidence type="ECO:0000256" key="1">
    <source>
        <dbReference type="SAM" id="SignalP"/>
    </source>
</evidence>
<proteinExistence type="predicted"/>
<keyword evidence="3" id="KW-1185">Reference proteome</keyword>
<feature type="chain" id="PRO_5020205325" evidence="1">
    <location>
        <begin position="23"/>
        <end position="137"/>
    </location>
</feature>
<dbReference type="EMBL" id="CP039396">
    <property type="protein sequence ID" value="QCD42041.1"/>
    <property type="molecule type" value="Genomic_DNA"/>
</dbReference>
<keyword evidence="1" id="KW-0732">Signal</keyword>
<name>A0A4P7W286_9BACT</name>
<dbReference type="Proteomes" id="UP000297149">
    <property type="component" value="Chromosome"/>
</dbReference>
<dbReference type="SUPFAM" id="SSF160925">
    <property type="entry name" value="PG1388-like"/>
    <property type="match status" value="1"/>
</dbReference>
<gene>
    <name evidence="2" type="ORF">E7747_06985</name>
</gene>
<accession>A0A4P7W286</accession>
<feature type="signal peptide" evidence="1">
    <location>
        <begin position="1"/>
        <end position="22"/>
    </location>
</feature>
<dbReference type="KEGG" id="ddb:E7747_06985"/>
<dbReference type="Pfam" id="PF11644">
    <property type="entry name" value="DUF3256"/>
    <property type="match status" value="1"/>
</dbReference>
<evidence type="ECO:0000313" key="3">
    <source>
        <dbReference type="Proteomes" id="UP000297149"/>
    </source>
</evidence>
<protein>
    <submittedName>
        <fullName evidence="2">DUF3256 family protein</fullName>
    </submittedName>
</protein>
<evidence type="ECO:0000313" key="2">
    <source>
        <dbReference type="EMBL" id="QCD42041.1"/>
    </source>
</evidence>
<sequence length="137" mass="14629">MKKYLLAIAIGAASLTMSAQSAADLFTSAPQKIFPLLDRNTRLDMVDYFKNGMATPSQNQLDGRSAITEMTPESITVKMTDSSAIQLVELKGTKGRIIALISTVATPGWIPISDSTILTGIRCRLKTTLPNPAGKSG</sequence>
<dbReference type="InterPro" id="IPR021670">
    <property type="entry name" value="DUF3256"/>
</dbReference>
<dbReference type="AlphaFoldDB" id="A0A4P7W286"/>
<organism evidence="2 3">
    <name type="scientific">Duncaniella dubosii</name>
    <dbReference type="NCBI Taxonomy" id="2518971"/>
    <lineage>
        <taxon>Bacteria</taxon>
        <taxon>Pseudomonadati</taxon>
        <taxon>Bacteroidota</taxon>
        <taxon>Bacteroidia</taxon>
        <taxon>Bacteroidales</taxon>
        <taxon>Muribaculaceae</taxon>
        <taxon>Duncaniella</taxon>
    </lineage>
</organism>